<dbReference type="GO" id="GO:0008270">
    <property type="term" value="F:zinc ion binding"/>
    <property type="evidence" value="ECO:0007669"/>
    <property type="project" value="UniProtKB-UniRule"/>
</dbReference>
<dbReference type="PANTHER" id="PTHR11079">
    <property type="entry name" value="CYTOSINE DEAMINASE FAMILY MEMBER"/>
    <property type="match status" value="1"/>
</dbReference>
<dbReference type="InterPro" id="IPR016193">
    <property type="entry name" value="Cytidine_deaminase-like"/>
</dbReference>
<dbReference type="AlphaFoldDB" id="A0A553IGW5"/>
<keyword evidence="6 8" id="KW-0862">Zinc</keyword>
<evidence type="ECO:0000256" key="8">
    <source>
        <dbReference type="HAMAP-Rule" id="MF_00972"/>
    </source>
</evidence>
<reference evidence="10 11" key="1">
    <citation type="submission" date="2019-07" db="EMBL/GenBank/DDBJ databases">
        <title>Genome sequence of Acholeplasma laidlawii strain with increased resistance to erythromycin.</title>
        <authorList>
            <person name="Medvedeva E.S."/>
            <person name="Baranova N.B."/>
            <person name="Siniagina M.N."/>
            <person name="Mouzykantov A."/>
            <person name="Chernova O.A."/>
            <person name="Chernov V.M."/>
        </authorList>
    </citation>
    <scope>NUCLEOTIDE SEQUENCE [LARGE SCALE GENOMIC DNA]</scope>
    <source>
        <strain evidence="10 11">PG8REry</strain>
    </source>
</reference>
<comment type="cofactor">
    <cofactor evidence="8">
        <name>Zn(2+)</name>
        <dbReference type="ChEBI" id="CHEBI:29105"/>
    </cofactor>
    <text evidence="8">Binds 1 zinc ion per subunit.</text>
</comment>
<comment type="function">
    <text evidence="8">Catalyzes the deamination of adenosine to inosine at the wobble position 34 of tRNA(Arg2).</text>
</comment>
<evidence type="ECO:0000256" key="4">
    <source>
        <dbReference type="ARBA" id="ARBA00022723"/>
    </source>
</evidence>
<dbReference type="PROSITE" id="PS00903">
    <property type="entry name" value="CYT_DCMP_DEAMINASES_1"/>
    <property type="match status" value="1"/>
</dbReference>
<dbReference type="Gene3D" id="3.40.140.10">
    <property type="entry name" value="Cytidine Deaminase, domain 2"/>
    <property type="match status" value="1"/>
</dbReference>
<organism evidence="10 11">
    <name type="scientific">Acholeplasma laidlawii</name>
    <dbReference type="NCBI Taxonomy" id="2148"/>
    <lineage>
        <taxon>Bacteria</taxon>
        <taxon>Bacillati</taxon>
        <taxon>Mycoplasmatota</taxon>
        <taxon>Mollicutes</taxon>
        <taxon>Acholeplasmatales</taxon>
        <taxon>Acholeplasmataceae</taxon>
        <taxon>Acholeplasma</taxon>
    </lineage>
</organism>
<dbReference type="EMBL" id="VKID01000002">
    <property type="protein sequence ID" value="TRX99444.1"/>
    <property type="molecule type" value="Genomic_DNA"/>
</dbReference>
<dbReference type="HAMAP" id="MF_00972">
    <property type="entry name" value="tRNA_aden_deaminase"/>
    <property type="match status" value="1"/>
</dbReference>
<dbReference type="CDD" id="cd01285">
    <property type="entry name" value="nucleoside_deaminase"/>
    <property type="match status" value="1"/>
</dbReference>
<feature type="binding site" evidence="8">
    <location>
        <position position="88"/>
    </location>
    <ligand>
        <name>Zn(2+)</name>
        <dbReference type="ChEBI" id="CHEBI:29105"/>
        <note>catalytic</note>
    </ligand>
</feature>
<keyword evidence="4 8" id="KW-0479">Metal-binding</keyword>
<dbReference type="Pfam" id="PF14437">
    <property type="entry name" value="MafB19-deam"/>
    <property type="match status" value="1"/>
</dbReference>
<evidence type="ECO:0000256" key="5">
    <source>
        <dbReference type="ARBA" id="ARBA00022801"/>
    </source>
</evidence>
<protein>
    <recommendedName>
        <fullName evidence="8">tRNA-specific adenosine deaminase</fullName>
        <ecNumber evidence="8">3.5.4.33</ecNumber>
    </recommendedName>
</protein>
<dbReference type="SUPFAM" id="SSF53927">
    <property type="entry name" value="Cytidine deaminase-like"/>
    <property type="match status" value="1"/>
</dbReference>
<feature type="binding site" evidence="8">
    <location>
        <position position="55"/>
    </location>
    <ligand>
        <name>Zn(2+)</name>
        <dbReference type="ChEBI" id="CHEBI:29105"/>
        <note>catalytic</note>
    </ligand>
</feature>
<dbReference type="PROSITE" id="PS51747">
    <property type="entry name" value="CYT_DCMP_DEAMINASES_2"/>
    <property type="match status" value="1"/>
</dbReference>
<evidence type="ECO:0000256" key="7">
    <source>
        <dbReference type="ARBA" id="ARBA00048045"/>
    </source>
</evidence>
<name>A0A553IGW5_ACHLA</name>
<dbReference type="InterPro" id="IPR002125">
    <property type="entry name" value="CMP_dCMP_dom"/>
</dbReference>
<dbReference type="Proteomes" id="UP000315938">
    <property type="component" value="Unassembled WGS sequence"/>
</dbReference>
<dbReference type="GO" id="GO:0052717">
    <property type="term" value="F:tRNA-specific adenosine-34 deaminase activity"/>
    <property type="evidence" value="ECO:0007669"/>
    <property type="project" value="UniProtKB-UniRule"/>
</dbReference>
<evidence type="ECO:0000313" key="10">
    <source>
        <dbReference type="EMBL" id="TRX99444.1"/>
    </source>
</evidence>
<dbReference type="GO" id="GO:0002100">
    <property type="term" value="P:tRNA wobble adenosine to inosine editing"/>
    <property type="evidence" value="ECO:0007669"/>
    <property type="project" value="UniProtKB-UniRule"/>
</dbReference>
<feature type="active site" description="Proton donor" evidence="8">
    <location>
        <position position="57"/>
    </location>
</feature>
<gene>
    <name evidence="8" type="primary">tadA</name>
    <name evidence="10" type="ORF">FNV44_07005</name>
</gene>
<dbReference type="InterPro" id="IPR016192">
    <property type="entry name" value="APOBEC/CMP_deaminase_Zn-bd"/>
</dbReference>
<keyword evidence="5 8" id="KW-0378">Hydrolase</keyword>
<dbReference type="EC" id="3.5.4.33" evidence="8"/>
<dbReference type="InterPro" id="IPR028883">
    <property type="entry name" value="tRNA_aden_deaminase"/>
</dbReference>
<accession>A0A553IGW5</accession>
<dbReference type="NCBIfam" id="NF008113">
    <property type="entry name" value="PRK10860.1"/>
    <property type="match status" value="1"/>
</dbReference>
<dbReference type="FunFam" id="3.40.140.10:FF:000005">
    <property type="entry name" value="tRNA-specific adenosine deaminase"/>
    <property type="match status" value="1"/>
</dbReference>
<proteinExistence type="inferred from homology"/>
<evidence type="ECO:0000256" key="2">
    <source>
        <dbReference type="ARBA" id="ARBA00011738"/>
    </source>
</evidence>
<feature type="domain" description="CMP/dCMP-type deaminase" evidence="9">
    <location>
        <begin position="4"/>
        <end position="113"/>
    </location>
</feature>
<comment type="similarity">
    <text evidence="1">Belongs to the cytidine and deoxycytidylate deaminase family. ADAT2 subfamily.</text>
</comment>
<comment type="caution">
    <text evidence="10">The sequence shown here is derived from an EMBL/GenBank/DDBJ whole genome shotgun (WGS) entry which is preliminary data.</text>
</comment>
<evidence type="ECO:0000313" key="11">
    <source>
        <dbReference type="Proteomes" id="UP000315938"/>
    </source>
</evidence>
<keyword evidence="3 8" id="KW-0819">tRNA processing</keyword>
<dbReference type="RefSeq" id="WP_064211984.1">
    <property type="nucleotide sequence ID" value="NZ_JACAOE010000002.1"/>
</dbReference>
<evidence type="ECO:0000259" key="9">
    <source>
        <dbReference type="PROSITE" id="PS51747"/>
    </source>
</evidence>
<evidence type="ECO:0000256" key="1">
    <source>
        <dbReference type="ARBA" id="ARBA00010669"/>
    </source>
</evidence>
<evidence type="ECO:0000256" key="6">
    <source>
        <dbReference type="ARBA" id="ARBA00022833"/>
    </source>
</evidence>
<comment type="subunit">
    <text evidence="2 8">Homodimer.</text>
</comment>
<feature type="binding site" evidence="8">
    <location>
        <position position="85"/>
    </location>
    <ligand>
        <name>Zn(2+)</name>
        <dbReference type="ChEBI" id="CHEBI:29105"/>
        <note>catalytic</note>
    </ligand>
</feature>
<sequence length="151" mass="17019">MIKNSREYFMNEALKEAKKANDKDEVTVGAVVVLDGKIIARAHNLRESRQSIHAHAEFLAIEKAAKKIGSWRLENADVYVTLEPCPMCAGAMIQARIKNLYYGAKDPKTGAVESVIKLLDNPFNHKIYYEGGLLMDKCSNILSTFFKNKRK</sequence>
<dbReference type="InterPro" id="IPR058535">
    <property type="entry name" value="MafB19-deam"/>
</dbReference>
<comment type="catalytic activity">
    <reaction evidence="7 8">
        <text>adenosine(34) in tRNA + H2O + H(+) = inosine(34) in tRNA + NH4(+)</text>
        <dbReference type="Rhea" id="RHEA:43168"/>
        <dbReference type="Rhea" id="RHEA-COMP:10373"/>
        <dbReference type="Rhea" id="RHEA-COMP:10374"/>
        <dbReference type="ChEBI" id="CHEBI:15377"/>
        <dbReference type="ChEBI" id="CHEBI:15378"/>
        <dbReference type="ChEBI" id="CHEBI:28938"/>
        <dbReference type="ChEBI" id="CHEBI:74411"/>
        <dbReference type="ChEBI" id="CHEBI:82852"/>
        <dbReference type="EC" id="3.5.4.33"/>
    </reaction>
</comment>
<evidence type="ECO:0000256" key="3">
    <source>
        <dbReference type="ARBA" id="ARBA00022694"/>
    </source>
</evidence>
<dbReference type="PANTHER" id="PTHR11079:SF202">
    <property type="entry name" value="TRNA-SPECIFIC ADENOSINE DEAMINASE"/>
    <property type="match status" value="1"/>
</dbReference>